<dbReference type="Proteomes" id="UP000887013">
    <property type="component" value="Unassembled WGS sequence"/>
</dbReference>
<dbReference type="OrthoDB" id="10257314at2759"/>
<comment type="caution">
    <text evidence="1">The sequence shown here is derived from an EMBL/GenBank/DDBJ whole genome shotgun (WGS) entry which is preliminary data.</text>
</comment>
<gene>
    <name evidence="1" type="ORF">NPIL_704981</name>
</gene>
<sequence length="91" mass="10596">MAHKIHESFEFQNTLSISQERSQTTAGEINIVFLAAKINDMALEIQELKTSRSISPNLKFSRAKFHRSKSRRDICWYHRRFGKKAAKCTKP</sequence>
<dbReference type="AlphaFoldDB" id="A0A8X6QL03"/>
<dbReference type="EMBL" id="BMAW01080589">
    <property type="protein sequence ID" value="GFU20317.1"/>
    <property type="molecule type" value="Genomic_DNA"/>
</dbReference>
<name>A0A8X6QL03_NEPPI</name>
<proteinExistence type="predicted"/>
<protein>
    <submittedName>
        <fullName evidence="1">Uncharacterized protein</fullName>
    </submittedName>
</protein>
<evidence type="ECO:0000313" key="1">
    <source>
        <dbReference type="EMBL" id="GFU20317.1"/>
    </source>
</evidence>
<keyword evidence="2" id="KW-1185">Reference proteome</keyword>
<reference evidence="1" key="1">
    <citation type="submission" date="2020-08" db="EMBL/GenBank/DDBJ databases">
        <title>Multicomponent nature underlies the extraordinary mechanical properties of spider dragline silk.</title>
        <authorList>
            <person name="Kono N."/>
            <person name="Nakamura H."/>
            <person name="Mori M."/>
            <person name="Yoshida Y."/>
            <person name="Ohtoshi R."/>
            <person name="Malay A.D."/>
            <person name="Moran D.A.P."/>
            <person name="Tomita M."/>
            <person name="Numata K."/>
            <person name="Arakawa K."/>
        </authorList>
    </citation>
    <scope>NUCLEOTIDE SEQUENCE</scope>
</reference>
<evidence type="ECO:0000313" key="2">
    <source>
        <dbReference type="Proteomes" id="UP000887013"/>
    </source>
</evidence>
<organism evidence="1 2">
    <name type="scientific">Nephila pilipes</name>
    <name type="common">Giant wood spider</name>
    <name type="synonym">Nephila maculata</name>
    <dbReference type="NCBI Taxonomy" id="299642"/>
    <lineage>
        <taxon>Eukaryota</taxon>
        <taxon>Metazoa</taxon>
        <taxon>Ecdysozoa</taxon>
        <taxon>Arthropoda</taxon>
        <taxon>Chelicerata</taxon>
        <taxon>Arachnida</taxon>
        <taxon>Araneae</taxon>
        <taxon>Araneomorphae</taxon>
        <taxon>Entelegynae</taxon>
        <taxon>Araneoidea</taxon>
        <taxon>Nephilidae</taxon>
        <taxon>Nephila</taxon>
    </lineage>
</organism>
<accession>A0A8X6QL03</accession>